<dbReference type="EMBL" id="JAWWNJ010000058">
    <property type="protein sequence ID" value="KAK7013813.1"/>
    <property type="molecule type" value="Genomic_DNA"/>
</dbReference>
<dbReference type="InterPro" id="IPR032675">
    <property type="entry name" value="LRR_dom_sf"/>
</dbReference>
<sequence>MHPCLEIPEIQSLICDEFDASPYRMSSSPPTLAALARSCKSFTETALRTLWRKQTTLSPLLRLMPSNLLKRPLTQLQRLLRPIMAADWDRVILYAPWVKHLTMSHAAWFEIAEILPMLSACSSSGFIFPCLLEFNFHVPSSDDNVASIRTFLPPTLTKLGYSCRFTVSATSLLSVIPSTCPSVRRVELYVVTVAGLIEPGPAISSFLGGLHCLVSLSMYRSECTLPTILHLGQLSTLTCLELSSIPAAVSSIPSDHPLLFPSLRRLAVFSIEVGLASGLITRCTNAHLASLSFTFASHATHADLELLYDALRKSCSHKTLQRLELQDSETIASPPTGSAKYGLTRSLLNKLSVFSALEYLSIRTFSLDIDDKAVAELTTSWPELTSLELAAIDIELGRAEPQLTLRSLSSIANNCPDLTSLDIQLNATAVDFDNENENWTEVKLTTPLPARVLNGSLGTLDVELSPITDPPAVARFLSGLFPNLRYITTNYENHADSDEELAPVSLERHALWKQVQEQIPHFVAARREALVWGALGV</sequence>
<proteinExistence type="predicted"/>
<dbReference type="SUPFAM" id="SSF52047">
    <property type="entry name" value="RNI-like"/>
    <property type="match status" value="1"/>
</dbReference>
<dbReference type="Gene3D" id="3.80.10.10">
    <property type="entry name" value="Ribonuclease Inhibitor"/>
    <property type="match status" value="1"/>
</dbReference>
<comment type="caution">
    <text evidence="1">The sequence shown here is derived from an EMBL/GenBank/DDBJ whole genome shotgun (WGS) entry which is preliminary data.</text>
</comment>
<dbReference type="Proteomes" id="UP001362999">
    <property type="component" value="Unassembled WGS sequence"/>
</dbReference>
<dbReference type="AlphaFoldDB" id="A0AAW0ALY9"/>
<keyword evidence="2" id="KW-1185">Reference proteome</keyword>
<evidence type="ECO:0000313" key="1">
    <source>
        <dbReference type="EMBL" id="KAK7013813.1"/>
    </source>
</evidence>
<gene>
    <name evidence="1" type="ORF">R3P38DRAFT_3004065</name>
</gene>
<evidence type="ECO:0008006" key="3">
    <source>
        <dbReference type="Google" id="ProtNLM"/>
    </source>
</evidence>
<reference evidence="1 2" key="1">
    <citation type="journal article" date="2024" name="J Genomics">
        <title>Draft genome sequencing and assembly of Favolaschia claudopus CIRM-BRFM 2984 isolated from oak limbs.</title>
        <authorList>
            <person name="Navarro D."/>
            <person name="Drula E."/>
            <person name="Chaduli D."/>
            <person name="Cazenave R."/>
            <person name="Ahrendt S."/>
            <person name="Wang J."/>
            <person name="Lipzen A."/>
            <person name="Daum C."/>
            <person name="Barry K."/>
            <person name="Grigoriev I.V."/>
            <person name="Favel A."/>
            <person name="Rosso M.N."/>
            <person name="Martin F."/>
        </authorList>
    </citation>
    <scope>NUCLEOTIDE SEQUENCE [LARGE SCALE GENOMIC DNA]</scope>
    <source>
        <strain evidence="1 2">CIRM-BRFM 2984</strain>
    </source>
</reference>
<accession>A0AAW0ALY9</accession>
<protein>
    <recommendedName>
        <fullName evidence="3">F-box domain-containing protein</fullName>
    </recommendedName>
</protein>
<evidence type="ECO:0000313" key="2">
    <source>
        <dbReference type="Proteomes" id="UP001362999"/>
    </source>
</evidence>
<organism evidence="1 2">
    <name type="scientific">Favolaschia claudopus</name>
    <dbReference type="NCBI Taxonomy" id="2862362"/>
    <lineage>
        <taxon>Eukaryota</taxon>
        <taxon>Fungi</taxon>
        <taxon>Dikarya</taxon>
        <taxon>Basidiomycota</taxon>
        <taxon>Agaricomycotina</taxon>
        <taxon>Agaricomycetes</taxon>
        <taxon>Agaricomycetidae</taxon>
        <taxon>Agaricales</taxon>
        <taxon>Marasmiineae</taxon>
        <taxon>Mycenaceae</taxon>
        <taxon>Favolaschia</taxon>
    </lineage>
</organism>
<name>A0AAW0ALY9_9AGAR</name>